<dbReference type="Pfam" id="PF02595">
    <property type="entry name" value="Gly_kinase"/>
    <property type="match status" value="1"/>
</dbReference>
<dbReference type="RefSeq" id="WP_119480338.1">
    <property type="nucleotide sequence ID" value="NZ_QXTG01000001.1"/>
</dbReference>
<proteinExistence type="inferred from homology"/>
<dbReference type="Gene3D" id="3.40.50.10350">
    <property type="entry name" value="Glycerate kinase, domain 1"/>
    <property type="match status" value="1"/>
</dbReference>
<dbReference type="PANTHER" id="PTHR21599:SF0">
    <property type="entry name" value="GLYCERATE KINASE"/>
    <property type="match status" value="1"/>
</dbReference>
<dbReference type="Proteomes" id="UP000265742">
    <property type="component" value="Unassembled WGS sequence"/>
</dbReference>
<evidence type="ECO:0000256" key="2">
    <source>
        <dbReference type="ARBA" id="ARBA00022679"/>
    </source>
</evidence>
<evidence type="ECO:0000256" key="4">
    <source>
        <dbReference type="PIRNR" id="PIRNR006078"/>
    </source>
</evidence>
<protein>
    <submittedName>
        <fullName evidence="5">Glycerate kinase</fullName>
    </submittedName>
</protein>
<dbReference type="InterPro" id="IPR018193">
    <property type="entry name" value="Glyc_kinase_flavodox-like_fold"/>
</dbReference>
<evidence type="ECO:0000313" key="6">
    <source>
        <dbReference type="Proteomes" id="UP000265742"/>
    </source>
</evidence>
<dbReference type="SUPFAM" id="SSF110738">
    <property type="entry name" value="Glycerate kinase I"/>
    <property type="match status" value="1"/>
</dbReference>
<sequence>MRVVVAPDSFKGTIAAPEAAAAIVRGWLDVRPADDVRAMPMADGGEGTLDALATSLPEAVRLPVVVPGPDDRPVTAAVLLLPDGTAVVELAATSGITLLDPLRPLTAHTRGFGAAIRAALDAGATRLLLAIGGSASTDGGTGALRELGARFLAADGSPVADGGAGLAALDRVDLRGLAAPPPGGVRVLTDVTSPLLGPEGAAAVFAPQKGADAADVALLEAALARLARLLPGDAAAPGAGAAGGTGFGLLAWGAVLEPGAPAVAAVSGLPEAVRAADLVITGEGRFDGQSARGKVPTAVRDLAGAVPVALVAGAITAAPEGYRTAVSLAELVGRERSFADPAGALRAAGAALAARFLPASGDSAPDAADPRM</sequence>
<evidence type="ECO:0000256" key="1">
    <source>
        <dbReference type="ARBA" id="ARBA00006284"/>
    </source>
</evidence>
<organism evidence="5 6">
    <name type="scientific">Amnibacterium setariae</name>
    <dbReference type="NCBI Taxonomy" id="2306585"/>
    <lineage>
        <taxon>Bacteria</taxon>
        <taxon>Bacillati</taxon>
        <taxon>Actinomycetota</taxon>
        <taxon>Actinomycetes</taxon>
        <taxon>Micrococcales</taxon>
        <taxon>Microbacteriaceae</taxon>
        <taxon>Amnibacterium</taxon>
    </lineage>
</organism>
<keyword evidence="3 4" id="KW-0418">Kinase</keyword>
<dbReference type="InterPro" id="IPR018197">
    <property type="entry name" value="Glycerate_kinase_RE-like"/>
</dbReference>
<name>A0A3A1TZ30_9MICO</name>
<comment type="similarity">
    <text evidence="1 4">Belongs to the glycerate kinase type-1 family.</text>
</comment>
<dbReference type="Gene3D" id="3.90.1510.10">
    <property type="entry name" value="Glycerate kinase, domain 2"/>
    <property type="match status" value="1"/>
</dbReference>
<reference evidence="6" key="1">
    <citation type="submission" date="2018-09" db="EMBL/GenBank/DDBJ databases">
        <authorList>
            <person name="Kim I."/>
        </authorList>
    </citation>
    <scope>NUCLEOTIDE SEQUENCE [LARGE SCALE GENOMIC DNA]</scope>
    <source>
        <strain evidence="6">DD4a</strain>
    </source>
</reference>
<gene>
    <name evidence="5" type="ORF">D1781_00395</name>
</gene>
<dbReference type="PANTHER" id="PTHR21599">
    <property type="entry name" value="GLYCERATE KINASE"/>
    <property type="match status" value="1"/>
</dbReference>
<keyword evidence="6" id="KW-1185">Reference proteome</keyword>
<dbReference type="NCBIfam" id="TIGR00045">
    <property type="entry name" value="glycerate kinase"/>
    <property type="match status" value="1"/>
</dbReference>
<dbReference type="PIRSF" id="PIRSF006078">
    <property type="entry name" value="GlxK"/>
    <property type="match status" value="1"/>
</dbReference>
<dbReference type="GO" id="GO:0031388">
    <property type="term" value="P:organic acid phosphorylation"/>
    <property type="evidence" value="ECO:0007669"/>
    <property type="project" value="UniProtKB-UniRule"/>
</dbReference>
<comment type="caution">
    <text evidence="5">The sequence shown here is derived from an EMBL/GenBank/DDBJ whole genome shotgun (WGS) entry which is preliminary data.</text>
</comment>
<evidence type="ECO:0000313" key="5">
    <source>
        <dbReference type="EMBL" id="RIX29975.1"/>
    </source>
</evidence>
<dbReference type="OrthoDB" id="9774290at2"/>
<keyword evidence="2 4" id="KW-0808">Transferase</keyword>
<dbReference type="GO" id="GO:0008887">
    <property type="term" value="F:glycerate kinase activity"/>
    <property type="evidence" value="ECO:0007669"/>
    <property type="project" value="UniProtKB-UniRule"/>
</dbReference>
<dbReference type="InterPro" id="IPR004381">
    <property type="entry name" value="Glycerate_kinase"/>
</dbReference>
<dbReference type="EMBL" id="QXTG01000001">
    <property type="protein sequence ID" value="RIX29975.1"/>
    <property type="molecule type" value="Genomic_DNA"/>
</dbReference>
<dbReference type="InterPro" id="IPR036129">
    <property type="entry name" value="Glycerate_kinase_sf"/>
</dbReference>
<dbReference type="AlphaFoldDB" id="A0A3A1TZ30"/>
<evidence type="ECO:0000256" key="3">
    <source>
        <dbReference type="ARBA" id="ARBA00022777"/>
    </source>
</evidence>
<accession>A0A3A1TZ30</accession>